<feature type="transmembrane region" description="Helical" evidence="10">
    <location>
        <begin position="218"/>
        <end position="240"/>
    </location>
</feature>
<dbReference type="RefSeq" id="WP_263740270.1">
    <property type="nucleotide sequence ID" value="NZ_JAOWKZ010000003.1"/>
</dbReference>
<keyword evidence="4" id="KW-1003">Cell membrane</keyword>
<evidence type="ECO:0000256" key="4">
    <source>
        <dbReference type="ARBA" id="ARBA00022475"/>
    </source>
</evidence>
<name>A0ABT2ZPN1_9RHOB</name>
<dbReference type="SMART" id="SM00388">
    <property type="entry name" value="HisKA"/>
    <property type="match status" value="1"/>
</dbReference>
<dbReference type="EC" id="2.7.13.3" evidence="3"/>
<dbReference type="Gene3D" id="3.30.565.10">
    <property type="entry name" value="Histidine kinase-like ATPase, C-terminal domain"/>
    <property type="match status" value="1"/>
</dbReference>
<feature type="transmembrane region" description="Helical" evidence="10">
    <location>
        <begin position="35"/>
        <end position="59"/>
    </location>
</feature>
<evidence type="ECO:0000313" key="13">
    <source>
        <dbReference type="Proteomes" id="UP001652564"/>
    </source>
</evidence>
<dbReference type="PRINTS" id="PR00344">
    <property type="entry name" value="BCTRLSENSOR"/>
</dbReference>
<evidence type="ECO:0000256" key="6">
    <source>
        <dbReference type="ARBA" id="ARBA00022679"/>
    </source>
</evidence>
<evidence type="ECO:0000256" key="5">
    <source>
        <dbReference type="ARBA" id="ARBA00022553"/>
    </source>
</evidence>
<feature type="domain" description="Histidine kinase" evidence="11">
    <location>
        <begin position="267"/>
        <end position="475"/>
    </location>
</feature>
<comment type="catalytic activity">
    <reaction evidence="1">
        <text>ATP + protein L-histidine = ADP + protein N-phospho-L-histidine.</text>
        <dbReference type="EC" id="2.7.13.3"/>
    </reaction>
</comment>
<dbReference type="Proteomes" id="UP001652564">
    <property type="component" value="Unassembled WGS sequence"/>
</dbReference>
<proteinExistence type="predicted"/>
<dbReference type="InterPro" id="IPR005467">
    <property type="entry name" value="His_kinase_dom"/>
</dbReference>
<keyword evidence="10" id="KW-0812">Transmembrane</keyword>
<dbReference type="PANTHER" id="PTHR44936">
    <property type="entry name" value="SENSOR PROTEIN CREC"/>
    <property type="match status" value="1"/>
</dbReference>
<keyword evidence="10" id="KW-0472">Membrane</keyword>
<dbReference type="Pfam" id="PF02518">
    <property type="entry name" value="HATPase_c"/>
    <property type="match status" value="1"/>
</dbReference>
<dbReference type="EMBL" id="JAOWKZ010000003">
    <property type="protein sequence ID" value="MCV2873053.1"/>
    <property type="molecule type" value="Genomic_DNA"/>
</dbReference>
<dbReference type="SUPFAM" id="SSF47384">
    <property type="entry name" value="Homodimeric domain of signal transducing histidine kinase"/>
    <property type="match status" value="1"/>
</dbReference>
<evidence type="ECO:0000256" key="2">
    <source>
        <dbReference type="ARBA" id="ARBA00004651"/>
    </source>
</evidence>
<evidence type="ECO:0000256" key="8">
    <source>
        <dbReference type="ARBA" id="ARBA00022777"/>
    </source>
</evidence>
<keyword evidence="13" id="KW-1185">Reference proteome</keyword>
<dbReference type="InterPro" id="IPR003594">
    <property type="entry name" value="HATPase_dom"/>
</dbReference>
<keyword evidence="5" id="KW-0597">Phosphoprotein</keyword>
<evidence type="ECO:0000259" key="11">
    <source>
        <dbReference type="PROSITE" id="PS50109"/>
    </source>
</evidence>
<dbReference type="CDD" id="cd00082">
    <property type="entry name" value="HisKA"/>
    <property type="match status" value="1"/>
</dbReference>
<dbReference type="InterPro" id="IPR036890">
    <property type="entry name" value="HATPase_C_sf"/>
</dbReference>
<evidence type="ECO:0000256" key="1">
    <source>
        <dbReference type="ARBA" id="ARBA00000085"/>
    </source>
</evidence>
<keyword evidence="8" id="KW-0418">Kinase</keyword>
<dbReference type="Pfam" id="PF00512">
    <property type="entry name" value="HisKA"/>
    <property type="match status" value="1"/>
</dbReference>
<keyword evidence="9 12" id="KW-0067">ATP-binding</keyword>
<dbReference type="SMART" id="SM00387">
    <property type="entry name" value="HATPase_c"/>
    <property type="match status" value="1"/>
</dbReference>
<reference evidence="12 13" key="1">
    <citation type="submission" date="2022-10" db="EMBL/GenBank/DDBJ databases">
        <title>Defluviimonas sp. nov., isolated from ocean surface sediments.</title>
        <authorList>
            <person name="He W."/>
            <person name="Wang L."/>
            <person name="Zhang D.-F."/>
        </authorList>
    </citation>
    <scope>NUCLEOTIDE SEQUENCE [LARGE SCALE GENOMIC DNA]</scope>
    <source>
        <strain evidence="12 13">WL0050</strain>
    </source>
</reference>
<dbReference type="SUPFAM" id="SSF55874">
    <property type="entry name" value="ATPase domain of HSP90 chaperone/DNA topoisomerase II/histidine kinase"/>
    <property type="match status" value="1"/>
</dbReference>
<evidence type="ECO:0000256" key="9">
    <source>
        <dbReference type="ARBA" id="ARBA00022840"/>
    </source>
</evidence>
<keyword evidence="7" id="KW-0547">Nucleotide-binding</keyword>
<evidence type="ECO:0000256" key="7">
    <source>
        <dbReference type="ARBA" id="ARBA00022741"/>
    </source>
</evidence>
<accession>A0ABT2ZPN1</accession>
<comment type="caution">
    <text evidence="12">The sequence shown here is derived from an EMBL/GenBank/DDBJ whole genome shotgun (WGS) entry which is preliminary data.</text>
</comment>
<keyword evidence="10" id="KW-1133">Transmembrane helix</keyword>
<keyword evidence="6" id="KW-0808">Transferase</keyword>
<dbReference type="InterPro" id="IPR036097">
    <property type="entry name" value="HisK_dim/P_sf"/>
</dbReference>
<sequence>MTRPTVEYSAIGADLRTSMPSKLTEAKGSPHYVRVLSLFIVTSFLAIFGTTFLLSSYLARYVAGQMMMRDAVVSMQFLNSIVRVEEANSYFYGETKNREVPAMEEFFVHVSRLPDVFRANVYAMSGEILWSSDREMIGRTFDENDELSAAMRGELHPEVNVMERGEKDEHVGLPPDVTEFIEFYIPIWSEDRSFVVGAVEVYKAPASLLLSIHNTERLSWIAALLSGAVLFAALLGVVIYSTRILRRQEQRLVETERLAVVGEMASAVAHGLRNPLAAIRSCAELAGEDDLPETSRQSVHDIIDQVDRLEVWIRSFLTQMRNDPASATDAAHIDIIIQRCIQNFRPQLEKRGIQIVVDGSGHNALAAAGSAEIEQVLSTVFSNAIEAMNSGGLLRISWNRAPGGRIAVQVADTGPGLSEEQLTRLFMPMQTTKSAGLGVGLALGRRIAERLGGSLDLRNGPERGVEVTLTLPAGA</sequence>
<dbReference type="GO" id="GO:0005524">
    <property type="term" value="F:ATP binding"/>
    <property type="evidence" value="ECO:0007669"/>
    <property type="project" value="UniProtKB-KW"/>
</dbReference>
<dbReference type="InterPro" id="IPR003661">
    <property type="entry name" value="HisK_dim/P_dom"/>
</dbReference>
<comment type="subcellular location">
    <subcellularLocation>
        <location evidence="2">Cell membrane</location>
        <topology evidence="2">Multi-pass membrane protein</topology>
    </subcellularLocation>
</comment>
<evidence type="ECO:0000256" key="10">
    <source>
        <dbReference type="SAM" id="Phobius"/>
    </source>
</evidence>
<dbReference type="PROSITE" id="PS50109">
    <property type="entry name" value="HIS_KIN"/>
    <property type="match status" value="1"/>
</dbReference>
<gene>
    <name evidence="12" type="ORF">OEZ71_12185</name>
</gene>
<protein>
    <recommendedName>
        <fullName evidence="3">histidine kinase</fullName>
        <ecNumber evidence="3">2.7.13.3</ecNumber>
    </recommendedName>
</protein>
<dbReference type="InterPro" id="IPR004358">
    <property type="entry name" value="Sig_transdc_His_kin-like_C"/>
</dbReference>
<dbReference type="PANTHER" id="PTHR44936:SF10">
    <property type="entry name" value="SENSOR PROTEIN RSTB"/>
    <property type="match status" value="1"/>
</dbReference>
<evidence type="ECO:0000313" key="12">
    <source>
        <dbReference type="EMBL" id="MCV2873053.1"/>
    </source>
</evidence>
<dbReference type="Gene3D" id="1.10.287.130">
    <property type="match status" value="1"/>
</dbReference>
<dbReference type="InterPro" id="IPR050980">
    <property type="entry name" value="2C_sensor_his_kinase"/>
</dbReference>
<evidence type="ECO:0000256" key="3">
    <source>
        <dbReference type="ARBA" id="ARBA00012438"/>
    </source>
</evidence>
<organism evidence="12 13">
    <name type="scientific">Albidovulum litorale</name>
    <dbReference type="NCBI Taxonomy" id="2984134"/>
    <lineage>
        <taxon>Bacteria</taxon>
        <taxon>Pseudomonadati</taxon>
        <taxon>Pseudomonadota</taxon>
        <taxon>Alphaproteobacteria</taxon>
        <taxon>Rhodobacterales</taxon>
        <taxon>Paracoccaceae</taxon>
        <taxon>Albidovulum</taxon>
    </lineage>
</organism>